<evidence type="ECO:0000256" key="1">
    <source>
        <dbReference type="SAM" id="MobiDB-lite"/>
    </source>
</evidence>
<feature type="region of interest" description="Disordered" evidence="1">
    <location>
        <begin position="1"/>
        <end position="49"/>
    </location>
</feature>
<dbReference type="Proteomes" id="UP001283361">
    <property type="component" value="Unassembled WGS sequence"/>
</dbReference>
<accession>A0AAE1DIJ5</accession>
<gene>
    <name evidence="2" type="ORF">RRG08_064139</name>
</gene>
<name>A0AAE1DIJ5_9GAST</name>
<dbReference type="AlphaFoldDB" id="A0AAE1DIJ5"/>
<reference evidence="2" key="1">
    <citation type="journal article" date="2023" name="G3 (Bethesda)">
        <title>A reference genome for the long-term kleptoplast-retaining sea slug Elysia crispata morphotype clarki.</title>
        <authorList>
            <person name="Eastman K.E."/>
            <person name="Pendleton A.L."/>
            <person name="Shaikh M.A."/>
            <person name="Suttiyut T."/>
            <person name="Ogas R."/>
            <person name="Tomko P."/>
            <person name="Gavelis G."/>
            <person name="Widhalm J.R."/>
            <person name="Wisecaver J.H."/>
        </authorList>
    </citation>
    <scope>NUCLEOTIDE SEQUENCE</scope>
    <source>
        <strain evidence="2">ECLA1</strain>
    </source>
</reference>
<evidence type="ECO:0000313" key="3">
    <source>
        <dbReference type="Proteomes" id="UP001283361"/>
    </source>
</evidence>
<evidence type="ECO:0000313" key="2">
    <source>
        <dbReference type="EMBL" id="KAK3771886.1"/>
    </source>
</evidence>
<organism evidence="2 3">
    <name type="scientific">Elysia crispata</name>
    <name type="common">lettuce slug</name>
    <dbReference type="NCBI Taxonomy" id="231223"/>
    <lineage>
        <taxon>Eukaryota</taxon>
        <taxon>Metazoa</taxon>
        <taxon>Spiralia</taxon>
        <taxon>Lophotrochozoa</taxon>
        <taxon>Mollusca</taxon>
        <taxon>Gastropoda</taxon>
        <taxon>Heterobranchia</taxon>
        <taxon>Euthyneura</taxon>
        <taxon>Panpulmonata</taxon>
        <taxon>Sacoglossa</taxon>
        <taxon>Placobranchoidea</taxon>
        <taxon>Plakobranchidae</taxon>
        <taxon>Elysia</taxon>
    </lineage>
</organism>
<protein>
    <submittedName>
        <fullName evidence="2">Uncharacterized protein</fullName>
    </submittedName>
</protein>
<proteinExistence type="predicted"/>
<dbReference type="EMBL" id="JAWDGP010003667">
    <property type="protein sequence ID" value="KAK3771886.1"/>
    <property type="molecule type" value="Genomic_DNA"/>
</dbReference>
<keyword evidence="3" id="KW-1185">Reference proteome</keyword>
<comment type="caution">
    <text evidence="2">The sequence shown here is derived from an EMBL/GenBank/DDBJ whole genome shotgun (WGS) entry which is preliminary data.</text>
</comment>
<sequence length="88" mass="9623">MTTEPRKYVRGDDRRDSLEAGYGDGGGHCSTSLTLGADDDQEEDNGTRLPGSYSMLLKVATGHRQSKVILSSFEPQAHLLSEGRREPD</sequence>
<feature type="compositionally biased region" description="Basic and acidic residues" evidence="1">
    <location>
        <begin position="1"/>
        <end position="18"/>
    </location>
</feature>